<dbReference type="OrthoDB" id="1728974at2759"/>
<gene>
    <name evidence="1" type="ORF">TNIN_444601</name>
</gene>
<reference evidence="1" key="1">
    <citation type="submission" date="2020-08" db="EMBL/GenBank/DDBJ databases">
        <title>Multicomponent nature underlies the extraordinary mechanical properties of spider dragline silk.</title>
        <authorList>
            <person name="Kono N."/>
            <person name="Nakamura H."/>
            <person name="Mori M."/>
            <person name="Yoshida Y."/>
            <person name="Ohtoshi R."/>
            <person name="Malay A.D."/>
            <person name="Moran D.A.P."/>
            <person name="Tomita M."/>
            <person name="Numata K."/>
            <person name="Arakawa K."/>
        </authorList>
    </citation>
    <scope>NUCLEOTIDE SEQUENCE</scope>
</reference>
<dbReference type="Proteomes" id="UP000886998">
    <property type="component" value="Unassembled WGS sequence"/>
</dbReference>
<dbReference type="AlphaFoldDB" id="A0A8X6WRN5"/>
<sequence length="127" mass="14820">MLVESLQSVLIEINSYIRDFKTALQPFPPNSNENDYKIVINADRRPSAEHRGRHNEPITNEVSVVLVNQACDKRDIVLRRHDNRLQRISETHRSYASLQYPLMLVYEEDGYNFAVYEVEPNTGQPNF</sequence>
<dbReference type="PANTHER" id="PTHR45786:SF74">
    <property type="entry name" value="ATP-DEPENDENT DNA HELICASE"/>
    <property type="match status" value="1"/>
</dbReference>
<dbReference type="EMBL" id="BMAV01001605">
    <property type="protein sequence ID" value="GFY40010.1"/>
    <property type="molecule type" value="Genomic_DNA"/>
</dbReference>
<keyword evidence="2" id="KW-1185">Reference proteome</keyword>
<organism evidence="1 2">
    <name type="scientific">Trichonephila inaurata madagascariensis</name>
    <dbReference type="NCBI Taxonomy" id="2747483"/>
    <lineage>
        <taxon>Eukaryota</taxon>
        <taxon>Metazoa</taxon>
        <taxon>Ecdysozoa</taxon>
        <taxon>Arthropoda</taxon>
        <taxon>Chelicerata</taxon>
        <taxon>Arachnida</taxon>
        <taxon>Araneae</taxon>
        <taxon>Araneomorphae</taxon>
        <taxon>Entelegynae</taxon>
        <taxon>Araneoidea</taxon>
        <taxon>Nephilidae</taxon>
        <taxon>Trichonephila</taxon>
        <taxon>Trichonephila inaurata</taxon>
    </lineage>
</organism>
<accession>A0A8X6WRN5</accession>
<comment type="caution">
    <text evidence="1">The sequence shown here is derived from an EMBL/GenBank/DDBJ whole genome shotgun (WGS) entry which is preliminary data.</text>
</comment>
<proteinExistence type="predicted"/>
<protein>
    <submittedName>
        <fullName evidence="1">Uncharacterized protein</fullName>
    </submittedName>
</protein>
<name>A0A8X6WRN5_9ARAC</name>
<evidence type="ECO:0000313" key="2">
    <source>
        <dbReference type="Proteomes" id="UP000886998"/>
    </source>
</evidence>
<evidence type="ECO:0000313" key="1">
    <source>
        <dbReference type="EMBL" id="GFY40010.1"/>
    </source>
</evidence>
<dbReference type="PANTHER" id="PTHR45786">
    <property type="entry name" value="DNA BINDING PROTEIN-LIKE"/>
    <property type="match status" value="1"/>
</dbReference>